<feature type="compositionally biased region" description="Low complexity" evidence="1">
    <location>
        <begin position="222"/>
        <end position="235"/>
    </location>
</feature>
<gene>
    <name evidence="3" type="ORF">EV44_g0341</name>
</gene>
<feature type="compositionally biased region" description="Basic and acidic residues" evidence="1">
    <location>
        <begin position="255"/>
        <end position="265"/>
    </location>
</feature>
<feature type="compositionally biased region" description="Basic and acidic residues" evidence="1">
    <location>
        <begin position="286"/>
        <end position="301"/>
    </location>
</feature>
<sequence length="381" mass="41500">MISKTNKILIASALFCFSNAIPLQEREVPQEHSHEFLLDSVRNSLKLDNPSNFKDPVFPLLGDKAAAQGAGNVTNLKCLQRKVADQAFTNEKKAGNTEGMGNALIYAALERNTGAVGKASEACDEPAVNPEINALRQHQDPASPGAKEANKELVLTLAKQLSSIGVDPQRAAMSATFAPGQIGDPTAKGNSCDDQDDKMGCIFTKKLIQVEATPEEIDAAVKSSTSSSSSKISSESSDDSKSDTTSSNIKTKNAAKRDLKKRDQFLKNNKFTNILQKRNGKSNLVPRHDTSPTNILKRDLQTSKSSLNNLRNEKRSIDNSLEKRRVVMTPDIQKQVHSVKSTFSSDFEVGHLNKGEIDINNKINKVKRDDDDNGQGRGGPR</sequence>
<proteinExistence type="predicted"/>
<comment type="caution">
    <text evidence="3">The sequence shown here is derived from an EMBL/GenBank/DDBJ whole genome shotgun (WGS) entry which is preliminary data.</text>
</comment>
<evidence type="ECO:0000256" key="2">
    <source>
        <dbReference type="SAM" id="SignalP"/>
    </source>
</evidence>
<dbReference type="HOGENOM" id="CLU_726027_0_0_1"/>
<keyword evidence="2" id="KW-0732">Signal</keyword>
<name>A0A0B1PAP9_UNCNE</name>
<evidence type="ECO:0000313" key="3">
    <source>
        <dbReference type="EMBL" id="KHJ35288.1"/>
    </source>
</evidence>
<feature type="signal peptide" evidence="2">
    <location>
        <begin position="1"/>
        <end position="20"/>
    </location>
</feature>
<dbReference type="AlphaFoldDB" id="A0A0B1PAP9"/>
<keyword evidence="4" id="KW-1185">Reference proteome</keyword>
<reference evidence="3 4" key="1">
    <citation type="journal article" date="2014" name="BMC Genomics">
        <title>Adaptive genomic structural variation in the grape powdery mildew pathogen, Erysiphe necator.</title>
        <authorList>
            <person name="Jones L."/>
            <person name="Riaz S."/>
            <person name="Morales-Cruz A."/>
            <person name="Amrine K.C."/>
            <person name="McGuire B."/>
            <person name="Gubler W.D."/>
            <person name="Walker M.A."/>
            <person name="Cantu D."/>
        </authorList>
    </citation>
    <scope>NUCLEOTIDE SEQUENCE [LARGE SCALE GENOMIC DNA]</scope>
    <source>
        <strain evidence="4">c</strain>
    </source>
</reference>
<protein>
    <submittedName>
        <fullName evidence="3">Uncharacterized protein</fullName>
    </submittedName>
</protein>
<dbReference type="STRING" id="52586.A0A0B1PAP9"/>
<dbReference type="Proteomes" id="UP000030854">
    <property type="component" value="Unassembled WGS sequence"/>
</dbReference>
<evidence type="ECO:0000256" key="1">
    <source>
        <dbReference type="SAM" id="MobiDB-lite"/>
    </source>
</evidence>
<organism evidence="3 4">
    <name type="scientific">Uncinula necator</name>
    <name type="common">Grape powdery mildew</name>
    <dbReference type="NCBI Taxonomy" id="52586"/>
    <lineage>
        <taxon>Eukaryota</taxon>
        <taxon>Fungi</taxon>
        <taxon>Dikarya</taxon>
        <taxon>Ascomycota</taxon>
        <taxon>Pezizomycotina</taxon>
        <taxon>Leotiomycetes</taxon>
        <taxon>Erysiphales</taxon>
        <taxon>Erysiphaceae</taxon>
        <taxon>Erysiphe</taxon>
    </lineage>
</organism>
<feature type="compositionally biased region" description="Polar residues" evidence="1">
    <location>
        <begin position="266"/>
        <end position="276"/>
    </location>
</feature>
<dbReference type="EMBL" id="JNVN01000444">
    <property type="protein sequence ID" value="KHJ35288.1"/>
    <property type="molecule type" value="Genomic_DNA"/>
</dbReference>
<evidence type="ECO:0000313" key="4">
    <source>
        <dbReference type="Proteomes" id="UP000030854"/>
    </source>
</evidence>
<accession>A0A0B1PAP9</accession>
<feature type="region of interest" description="Disordered" evidence="1">
    <location>
        <begin position="218"/>
        <end position="311"/>
    </location>
</feature>
<feature type="chain" id="PRO_5002080578" evidence="2">
    <location>
        <begin position="21"/>
        <end position="381"/>
    </location>
</feature>